<accession>A0AAE9EQI0</accession>
<dbReference type="EMBL" id="CP092623">
    <property type="protein sequence ID" value="UMM26538.1"/>
    <property type="molecule type" value="Genomic_DNA"/>
</dbReference>
<name>A0AAE9EQI0_CAEBR</name>
<feature type="compositionally biased region" description="Polar residues" evidence="1">
    <location>
        <begin position="18"/>
        <end position="39"/>
    </location>
</feature>
<proteinExistence type="predicted"/>
<sequence length="518" mass="61001">MSPRTSVQHRRSAKNHQENCIHNIDQQSNPLQSQDSNYSRALRKRSPKTEQTGKKKKETTSEQLFRLYVDKNGVMQNGRVLRQVMISTSTQNYQIFVPDQPPKKCTSVTRNSTDVKKEGKPIWAPSAEMRNSEKDDVRNVYLKTLWRQYRGHVKIDDAFRHLMDNEYDLVKTFRNIDQLLRTLPEPSEGITGVQVDYFRPLMKDQKALGDVKAKKNGRSYSPADLAVFYHLLKNRDTNIDFPNDWNNKDPMVQPVEFEQRWSCSNCMKRFRNFQNRRLCLICITYEELTGDEEFPADDVHLYKEEQRKLDEWNRIEEEKEIKLSREEMDRYFVKREERKLKRWRRGELYGVEWEHLRKYYIMDGRKIPLEKLEGNRLAQLLRKTELPKLEGPTEEEEDAWMDPIEDSRRSSESGESEATSSSSKANLKKPKDPKESKKVSKKPLSDLKESKKGPMEKSKNQRKPSSDPKESLEGSRKSKKSTDSISSSESSEENESNSRKRKNESKSEETKAKQKKRR</sequence>
<gene>
    <name evidence="2" type="ORF">L5515_010195</name>
</gene>
<evidence type="ECO:0000313" key="2">
    <source>
        <dbReference type="EMBL" id="UMM26538.1"/>
    </source>
</evidence>
<protein>
    <recommendedName>
        <fullName evidence="4">ELM2 domain-containing protein</fullName>
    </recommendedName>
</protein>
<reference evidence="2 3" key="1">
    <citation type="submission" date="2022-04" db="EMBL/GenBank/DDBJ databases">
        <title>Chromosome-level reference genomes for two strains of Caenorhabditis briggsae: an improved platform for comparative genomics.</title>
        <authorList>
            <person name="Stevens L."/>
            <person name="Andersen E."/>
        </authorList>
    </citation>
    <scope>NUCLEOTIDE SEQUENCE [LARGE SCALE GENOMIC DNA]</scope>
    <source>
        <strain evidence="2">VX34</strain>
        <tissue evidence="2">Whole-organism</tissue>
    </source>
</reference>
<evidence type="ECO:0008006" key="4">
    <source>
        <dbReference type="Google" id="ProtNLM"/>
    </source>
</evidence>
<evidence type="ECO:0000256" key="1">
    <source>
        <dbReference type="SAM" id="MobiDB-lite"/>
    </source>
</evidence>
<organism evidence="2 3">
    <name type="scientific">Caenorhabditis briggsae</name>
    <dbReference type="NCBI Taxonomy" id="6238"/>
    <lineage>
        <taxon>Eukaryota</taxon>
        <taxon>Metazoa</taxon>
        <taxon>Ecdysozoa</taxon>
        <taxon>Nematoda</taxon>
        <taxon>Chromadorea</taxon>
        <taxon>Rhabditida</taxon>
        <taxon>Rhabditina</taxon>
        <taxon>Rhabditomorpha</taxon>
        <taxon>Rhabditoidea</taxon>
        <taxon>Rhabditidae</taxon>
        <taxon>Peloderinae</taxon>
        <taxon>Caenorhabditis</taxon>
    </lineage>
</organism>
<feature type="region of interest" description="Disordered" evidence="1">
    <location>
        <begin position="1"/>
        <end position="59"/>
    </location>
</feature>
<evidence type="ECO:0000313" key="3">
    <source>
        <dbReference type="Proteomes" id="UP000829354"/>
    </source>
</evidence>
<feature type="compositionally biased region" description="Acidic residues" evidence="1">
    <location>
        <begin position="392"/>
        <end position="404"/>
    </location>
</feature>
<feature type="compositionally biased region" description="Basic and acidic residues" evidence="1">
    <location>
        <begin position="429"/>
        <end position="482"/>
    </location>
</feature>
<keyword evidence="3" id="KW-1185">Reference proteome</keyword>
<feature type="region of interest" description="Disordered" evidence="1">
    <location>
        <begin position="387"/>
        <end position="518"/>
    </location>
</feature>
<dbReference type="AlphaFoldDB" id="A0AAE9EQI0"/>
<dbReference type="Proteomes" id="UP000829354">
    <property type="component" value="Chromosome IV"/>
</dbReference>